<dbReference type="InterPro" id="IPR009000">
    <property type="entry name" value="Transl_B-barrel_sf"/>
</dbReference>
<dbReference type="AlphaFoldDB" id="A0A1G2C526"/>
<evidence type="ECO:0008006" key="3">
    <source>
        <dbReference type="Google" id="ProtNLM"/>
    </source>
</evidence>
<comment type="caution">
    <text evidence="1">The sequence shown here is derived from an EMBL/GenBank/DDBJ whole genome shotgun (WGS) entry which is preliminary data.</text>
</comment>
<proteinExistence type="predicted"/>
<dbReference type="STRING" id="1798644.A2122_01875"/>
<dbReference type="EMBL" id="MHKU01000035">
    <property type="protein sequence ID" value="OGY96346.1"/>
    <property type="molecule type" value="Genomic_DNA"/>
</dbReference>
<dbReference type="Proteomes" id="UP000176648">
    <property type="component" value="Unassembled WGS sequence"/>
</dbReference>
<sequence length="87" mass="9578">MAEEAKQEKPVGKVIHWYDKVSVAVVKLASALKMGDRIKIKRGEEEFEDSVTSIQLDHQPIEAGKKGQEVAVKLSQQAKEGASVFKA</sequence>
<accession>A0A1G2C526</accession>
<dbReference type="SUPFAM" id="SSF50447">
    <property type="entry name" value="Translation proteins"/>
    <property type="match status" value="1"/>
</dbReference>
<protein>
    <recommendedName>
        <fullName evidence="3">Translation elongation factor-like protein</fullName>
    </recommendedName>
</protein>
<dbReference type="Gene3D" id="2.40.30.10">
    <property type="entry name" value="Translation factors"/>
    <property type="match status" value="1"/>
</dbReference>
<name>A0A1G2C526_9BACT</name>
<gene>
    <name evidence="1" type="ORF">A2122_01875</name>
</gene>
<organism evidence="1 2">
    <name type="scientific">Candidatus Liptonbacteria bacterium GWB1_49_6</name>
    <dbReference type="NCBI Taxonomy" id="1798644"/>
    <lineage>
        <taxon>Bacteria</taxon>
        <taxon>Candidatus Liptoniibacteriota</taxon>
    </lineage>
</organism>
<evidence type="ECO:0000313" key="1">
    <source>
        <dbReference type="EMBL" id="OGY96346.1"/>
    </source>
</evidence>
<reference evidence="1 2" key="1">
    <citation type="journal article" date="2016" name="Nat. Commun.">
        <title>Thousands of microbial genomes shed light on interconnected biogeochemical processes in an aquifer system.</title>
        <authorList>
            <person name="Anantharaman K."/>
            <person name="Brown C.T."/>
            <person name="Hug L.A."/>
            <person name="Sharon I."/>
            <person name="Castelle C.J."/>
            <person name="Probst A.J."/>
            <person name="Thomas B.C."/>
            <person name="Singh A."/>
            <person name="Wilkins M.J."/>
            <person name="Karaoz U."/>
            <person name="Brodie E.L."/>
            <person name="Williams K.H."/>
            <person name="Hubbard S.S."/>
            <person name="Banfield J.F."/>
        </authorList>
    </citation>
    <scope>NUCLEOTIDE SEQUENCE [LARGE SCALE GENOMIC DNA]</scope>
</reference>
<evidence type="ECO:0000313" key="2">
    <source>
        <dbReference type="Proteomes" id="UP000176648"/>
    </source>
</evidence>